<dbReference type="InterPro" id="IPR011993">
    <property type="entry name" value="PH-like_dom_sf"/>
</dbReference>
<dbReference type="PANTHER" id="PTHR23138">
    <property type="entry name" value="RAN BINDING PROTEIN"/>
    <property type="match status" value="1"/>
</dbReference>
<feature type="domain" description="RanBD1" evidence="6">
    <location>
        <begin position="38"/>
        <end position="123"/>
    </location>
</feature>
<organism evidence="7 8">
    <name type="scientific">Hibiscus sabdariffa</name>
    <name type="common">roselle</name>
    <dbReference type="NCBI Taxonomy" id="183260"/>
    <lineage>
        <taxon>Eukaryota</taxon>
        <taxon>Viridiplantae</taxon>
        <taxon>Streptophyta</taxon>
        <taxon>Embryophyta</taxon>
        <taxon>Tracheophyta</taxon>
        <taxon>Spermatophyta</taxon>
        <taxon>Magnoliopsida</taxon>
        <taxon>eudicotyledons</taxon>
        <taxon>Gunneridae</taxon>
        <taxon>Pentapetalae</taxon>
        <taxon>rosids</taxon>
        <taxon>malvids</taxon>
        <taxon>Malvales</taxon>
        <taxon>Malvaceae</taxon>
        <taxon>Malvoideae</taxon>
        <taxon>Hibiscus</taxon>
    </lineage>
</organism>
<feature type="compositionally biased region" description="Low complexity" evidence="5">
    <location>
        <begin position="11"/>
        <end position="26"/>
    </location>
</feature>
<dbReference type="SUPFAM" id="SSF50729">
    <property type="entry name" value="PH domain-like"/>
    <property type="match status" value="1"/>
</dbReference>
<dbReference type="InterPro" id="IPR000156">
    <property type="entry name" value="Ran_bind_dom"/>
</dbReference>
<keyword evidence="4" id="KW-0653">Protein transport</keyword>
<dbReference type="Gene3D" id="2.30.29.30">
    <property type="entry name" value="Pleckstrin-homology domain (PH domain)/Phosphotyrosine-binding domain (PTB)"/>
    <property type="match status" value="1"/>
</dbReference>
<dbReference type="InterPro" id="IPR045255">
    <property type="entry name" value="RanBP1-like"/>
</dbReference>
<protein>
    <recommendedName>
        <fullName evidence="6">RanBD1 domain-containing protein</fullName>
    </recommendedName>
</protein>
<dbReference type="EMBL" id="JBBPBM010001454">
    <property type="protein sequence ID" value="KAK8484127.1"/>
    <property type="molecule type" value="Genomic_DNA"/>
</dbReference>
<dbReference type="Pfam" id="PF00638">
    <property type="entry name" value="Ran_BP1"/>
    <property type="match status" value="1"/>
</dbReference>
<evidence type="ECO:0000256" key="2">
    <source>
        <dbReference type="ARBA" id="ARBA00022816"/>
    </source>
</evidence>
<accession>A0ABR1ZUM0</accession>
<evidence type="ECO:0000256" key="1">
    <source>
        <dbReference type="ARBA" id="ARBA00004567"/>
    </source>
</evidence>
<evidence type="ECO:0000313" key="8">
    <source>
        <dbReference type="Proteomes" id="UP001472677"/>
    </source>
</evidence>
<gene>
    <name evidence="7" type="ORF">V6N12_037951</name>
</gene>
<evidence type="ECO:0000256" key="4">
    <source>
        <dbReference type="ARBA" id="ARBA00023132"/>
    </source>
</evidence>
<evidence type="ECO:0000256" key="5">
    <source>
        <dbReference type="SAM" id="MobiDB-lite"/>
    </source>
</evidence>
<evidence type="ECO:0000256" key="3">
    <source>
        <dbReference type="ARBA" id="ARBA00023010"/>
    </source>
</evidence>
<evidence type="ECO:0000313" key="7">
    <source>
        <dbReference type="EMBL" id="KAK8484127.1"/>
    </source>
</evidence>
<dbReference type="Proteomes" id="UP001472677">
    <property type="component" value="Unassembled WGS sequence"/>
</dbReference>
<dbReference type="PANTHER" id="PTHR23138:SF87">
    <property type="entry name" value="E3 SUMO-PROTEIN LIGASE RANBP2"/>
    <property type="match status" value="1"/>
</dbReference>
<keyword evidence="8" id="KW-1185">Reference proteome</keyword>
<keyword evidence="4" id="KW-0906">Nuclear pore complex</keyword>
<keyword evidence="4" id="KW-0539">Nucleus</keyword>
<keyword evidence="2" id="KW-0813">Transport</keyword>
<evidence type="ECO:0000259" key="6">
    <source>
        <dbReference type="PROSITE" id="PS50196"/>
    </source>
</evidence>
<keyword evidence="3" id="KW-0811">Translocation</keyword>
<dbReference type="PROSITE" id="PS50196">
    <property type="entry name" value="RANBD1"/>
    <property type="match status" value="1"/>
</dbReference>
<comment type="subcellular location">
    <subcellularLocation>
        <location evidence="1">Nucleus</location>
        <location evidence="1">Nuclear pore complex</location>
    </subcellularLocation>
</comment>
<comment type="caution">
    <text evidence="7">The sequence shown here is derived from an EMBL/GenBank/DDBJ whole genome shotgun (WGS) entry which is preliminary data.</text>
</comment>
<dbReference type="SMART" id="SM00160">
    <property type="entry name" value="RanBD"/>
    <property type="match status" value="1"/>
</dbReference>
<proteinExistence type="predicted"/>
<keyword evidence="2" id="KW-0509">mRNA transport</keyword>
<sequence length="123" mass="13603">MAQVYKGVGSGAPSATSSSSGSSRKSLLAPARKKKIPSLICKKSKLHHFDKEGNQWKERSVGTMKLLKHKEMGKILIVMRQSKTLKICANHIVLTTMTVQEHAENDKSCFLQARGFAYGELKD</sequence>
<feature type="region of interest" description="Disordered" evidence="5">
    <location>
        <begin position="1"/>
        <end position="34"/>
    </location>
</feature>
<reference evidence="7 8" key="1">
    <citation type="journal article" date="2024" name="G3 (Bethesda)">
        <title>Genome assembly of Hibiscus sabdariffa L. provides insights into metabolisms of medicinal natural products.</title>
        <authorList>
            <person name="Kim T."/>
        </authorList>
    </citation>
    <scope>NUCLEOTIDE SEQUENCE [LARGE SCALE GENOMIC DNA]</scope>
    <source>
        <strain evidence="7">TK-2024</strain>
        <tissue evidence="7">Old leaves</tissue>
    </source>
</reference>
<name>A0ABR1ZUM0_9ROSI</name>